<feature type="non-terminal residue" evidence="3">
    <location>
        <position position="1"/>
    </location>
</feature>
<evidence type="ECO:0000256" key="1">
    <source>
        <dbReference type="SAM" id="MobiDB-lite"/>
    </source>
</evidence>
<proteinExistence type="predicted"/>
<dbReference type="InterPro" id="IPR019401">
    <property type="entry name" value="Znf_CHCC"/>
</dbReference>
<feature type="region of interest" description="Disordered" evidence="1">
    <location>
        <begin position="157"/>
        <end position="179"/>
    </location>
</feature>
<dbReference type="OrthoDB" id="307899at2759"/>
<feature type="region of interest" description="Disordered" evidence="1">
    <location>
        <begin position="1"/>
        <end position="73"/>
    </location>
</feature>
<dbReference type="EMBL" id="KV878238">
    <property type="protein sequence ID" value="OJZ89186.1"/>
    <property type="molecule type" value="Genomic_DNA"/>
</dbReference>
<evidence type="ECO:0000313" key="3">
    <source>
        <dbReference type="EMBL" id="OJZ89186.1"/>
    </source>
</evidence>
<feature type="compositionally biased region" description="Polar residues" evidence="1">
    <location>
        <begin position="165"/>
        <end position="175"/>
    </location>
</feature>
<feature type="region of interest" description="Disordered" evidence="1">
    <location>
        <begin position="114"/>
        <end position="140"/>
    </location>
</feature>
<dbReference type="PANTHER" id="PTHR13156">
    <property type="entry name" value="NADH-UBIQUINONE OXIDOREDUCTASE 13 KD-A SUBUNIT"/>
    <property type="match status" value="1"/>
</dbReference>
<evidence type="ECO:0000313" key="4">
    <source>
        <dbReference type="Proteomes" id="UP000184063"/>
    </source>
</evidence>
<gene>
    <name evidence="3" type="ORF">ASPFODRAFT_709940</name>
</gene>
<dbReference type="AlphaFoldDB" id="A0A1M3TR72"/>
<protein>
    <recommendedName>
        <fullName evidence="2">Zinc finger CHCC-type domain-containing protein</fullName>
    </recommendedName>
</protein>
<reference evidence="4" key="1">
    <citation type="journal article" date="2017" name="Genome Biol.">
        <title>Comparative genomics reveals high biological diversity and specific adaptations in the industrially and medically important fungal genus Aspergillus.</title>
        <authorList>
            <person name="de Vries R.P."/>
            <person name="Riley R."/>
            <person name="Wiebenga A."/>
            <person name="Aguilar-Osorio G."/>
            <person name="Amillis S."/>
            <person name="Uchima C.A."/>
            <person name="Anderluh G."/>
            <person name="Asadollahi M."/>
            <person name="Askin M."/>
            <person name="Barry K."/>
            <person name="Battaglia E."/>
            <person name="Bayram O."/>
            <person name="Benocci T."/>
            <person name="Braus-Stromeyer S.A."/>
            <person name="Caldana C."/>
            <person name="Canovas D."/>
            <person name="Cerqueira G.C."/>
            <person name="Chen F."/>
            <person name="Chen W."/>
            <person name="Choi C."/>
            <person name="Clum A."/>
            <person name="Dos Santos R.A."/>
            <person name="Damasio A.R."/>
            <person name="Diallinas G."/>
            <person name="Emri T."/>
            <person name="Fekete E."/>
            <person name="Flipphi M."/>
            <person name="Freyberg S."/>
            <person name="Gallo A."/>
            <person name="Gournas C."/>
            <person name="Habgood R."/>
            <person name="Hainaut M."/>
            <person name="Harispe M.L."/>
            <person name="Henrissat B."/>
            <person name="Hilden K.S."/>
            <person name="Hope R."/>
            <person name="Hossain A."/>
            <person name="Karabika E."/>
            <person name="Karaffa L."/>
            <person name="Karanyi Z."/>
            <person name="Krasevec N."/>
            <person name="Kuo A."/>
            <person name="Kusch H."/>
            <person name="LaButti K."/>
            <person name="Lagendijk E.L."/>
            <person name="Lapidus A."/>
            <person name="Levasseur A."/>
            <person name="Lindquist E."/>
            <person name="Lipzen A."/>
            <person name="Logrieco A.F."/>
            <person name="MacCabe A."/>
            <person name="Maekelae M.R."/>
            <person name="Malavazi I."/>
            <person name="Melin P."/>
            <person name="Meyer V."/>
            <person name="Mielnichuk N."/>
            <person name="Miskei M."/>
            <person name="Molnar A.P."/>
            <person name="Mule G."/>
            <person name="Ngan C.Y."/>
            <person name="Orejas M."/>
            <person name="Orosz E."/>
            <person name="Ouedraogo J.P."/>
            <person name="Overkamp K.M."/>
            <person name="Park H.-S."/>
            <person name="Perrone G."/>
            <person name="Piumi F."/>
            <person name="Punt P.J."/>
            <person name="Ram A.F."/>
            <person name="Ramon A."/>
            <person name="Rauscher S."/>
            <person name="Record E."/>
            <person name="Riano-Pachon D.M."/>
            <person name="Robert V."/>
            <person name="Roehrig J."/>
            <person name="Ruller R."/>
            <person name="Salamov A."/>
            <person name="Salih N.S."/>
            <person name="Samson R.A."/>
            <person name="Sandor E."/>
            <person name="Sanguinetti M."/>
            <person name="Schuetze T."/>
            <person name="Sepcic K."/>
            <person name="Shelest E."/>
            <person name="Sherlock G."/>
            <person name="Sophianopoulou V."/>
            <person name="Squina F.M."/>
            <person name="Sun H."/>
            <person name="Susca A."/>
            <person name="Todd R.B."/>
            <person name="Tsang A."/>
            <person name="Unkles S.E."/>
            <person name="van de Wiele N."/>
            <person name="van Rossen-Uffink D."/>
            <person name="Oliveira J.V."/>
            <person name="Vesth T.C."/>
            <person name="Visser J."/>
            <person name="Yu J.-H."/>
            <person name="Zhou M."/>
            <person name="Andersen M.R."/>
            <person name="Archer D.B."/>
            <person name="Baker S.E."/>
            <person name="Benoit I."/>
            <person name="Brakhage A.A."/>
            <person name="Braus G.H."/>
            <person name="Fischer R."/>
            <person name="Frisvad J.C."/>
            <person name="Goldman G.H."/>
            <person name="Houbraken J."/>
            <person name="Oakley B."/>
            <person name="Pocsi I."/>
            <person name="Scazzocchio C."/>
            <person name="Seiboth B."/>
            <person name="vanKuyk P.A."/>
            <person name="Wortman J."/>
            <person name="Dyer P.S."/>
            <person name="Grigoriev I.V."/>
        </authorList>
    </citation>
    <scope>NUCLEOTIDE SEQUENCE [LARGE SCALE GENOMIC DNA]</scope>
    <source>
        <strain evidence="4">CBS 106.47</strain>
    </source>
</reference>
<accession>A0A1M3TR72</accession>
<name>A0A1M3TR72_ASPLC</name>
<dbReference type="Pfam" id="PF10276">
    <property type="entry name" value="zf-CHCC"/>
    <property type="match status" value="1"/>
</dbReference>
<dbReference type="Gene3D" id="2.60.260.40">
    <property type="entry name" value="q5lls5 like domains"/>
    <property type="match status" value="1"/>
</dbReference>
<feature type="region of interest" description="Disordered" evidence="1">
    <location>
        <begin position="270"/>
        <end position="292"/>
    </location>
</feature>
<dbReference type="Proteomes" id="UP000184063">
    <property type="component" value="Unassembled WGS sequence"/>
</dbReference>
<feature type="domain" description="Zinc finger CHCC-type" evidence="2">
    <location>
        <begin position="215"/>
        <end position="250"/>
    </location>
</feature>
<evidence type="ECO:0000259" key="2">
    <source>
        <dbReference type="Pfam" id="PF10276"/>
    </source>
</evidence>
<dbReference type="PANTHER" id="PTHR13156:SF0">
    <property type="entry name" value="NADH DEHYDROGENASE [UBIQUINONE] IRON-SULFUR PROTEIN 6, MITOCHONDRIAL"/>
    <property type="match status" value="1"/>
</dbReference>
<dbReference type="FunFam" id="2.60.260.40:FF:000003">
    <property type="entry name" value="NADH dehydrogenase [ubiquinone] iron-sulfur protein 6, mitochondrial"/>
    <property type="match status" value="1"/>
</dbReference>
<dbReference type="GO" id="GO:0006120">
    <property type="term" value="P:mitochondrial electron transport, NADH to ubiquinone"/>
    <property type="evidence" value="ECO:0007669"/>
    <property type="project" value="TreeGrafter"/>
</dbReference>
<sequence length="292" mass="31651">LKTDSQQNGRDCKAEIPRRQNPTASAAGAPPIGRRLKRSSSRKLETSSNLSPTRVLSSSPPLHPPATLASHSGPQLPSMLPCFRSRVATLSSTFTPRFAARASYSTTVPRLSENFIPANDPTPPTAKPNVSGTNATPVDAMGGWDAPLREEPEAGERTRHLQAPNRATTWAASQQPKEKAMVGPRFEQTIMELQPQPLAAIELIHRQPVRWTKKRVVSCDGGGGPLGHPKVFINTDKPEIATCGYCGLPFAHEQHRAYLKSLPATSYPLEPTGDAAEVNESQRVTEGGFEQR</sequence>
<dbReference type="GO" id="GO:0005739">
    <property type="term" value="C:mitochondrion"/>
    <property type="evidence" value="ECO:0007669"/>
    <property type="project" value="GOC"/>
</dbReference>
<dbReference type="VEuPathDB" id="FungiDB:ASPFODRAFT_709940"/>
<organism evidence="3 4">
    <name type="scientific">Aspergillus luchuensis (strain CBS 106.47)</name>
    <dbReference type="NCBI Taxonomy" id="1137211"/>
    <lineage>
        <taxon>Eukaryota</taxon>
        <taxon>Fungi</taxon>
        <taxon>Dikarya</taxon>
        <taxon>Ascomycota</taxon>
        <taxon>Pezizomycotina</taxon>
        <taxon>Eurotiomycetes</taxon>
        <taxon>Eurotiomycetidae</taxon>
        <taxon>Eurotiales</taxon>
        <taxon>Aspergillaceae</taxon>
        <taxon>Aspergillus</taxon>
        <taxon>Aspergillus subgen. Circumdati</taxon>
    </lineage>
</organism>